<dbReference type="RefSeq" id="WP_380080472.1">
    <property type="nucleotide sequence ID" value="NZ_JBHRZF010000200.1"/>
</dbReference>
<comment type="caution">
    <text evidence="1">The sequence shown here is derived from an EMBL/GenBank/DDBJ whole genome shotgun (WGS) entry which is preliminary data.</text>
</comment>
<evidence type="ECO:0000313" key="2">
    <source>
        <dbReference type="Proteomes" id="UP001595748"/>
    </source>
</evidence>
<proteinExistence type="predicted"/>
<keyword evidence="2" id="KW-1185">Reference proteome</keyword>
<evidence type="ECO:0008006" key="3">
    <source>
        <dbReference type="Google" id="ProtNLM"/>
    </source>
</evidence>
<sequence length="71" mass="7760">MAVIRQELAKALTNLVSEMEEPDAQIAARIGMTRQRLNQLKVGGKDASPEAIERAINALGYQIVGVKLEKI</sequence>
<evidence type="ECO:0000313" key="1">
    <source>
        <dbReference type="EMBL" id="MFC3862516.1"/>
    </source>
</evidence>
<dbReference type="Proteomes" id="UP001595748">
    <property type="component" value="Unassembled WGS sequence"/>
</dbReference>
<protein>
    <recommendedName>
        <fullName evidence="3">HTH cro/C1-type domain-containing protein</fullName>
    </recommendedName>
</protein>
<dbReference type="Gene3D" id="1.10.260.40">
    <property type="entry name" value="lambda repressor-like DNA-binding domains"/>
    <property type="match status" value="1"/>
</dbReference>
<accession>A0ABV8ABC8</accession>
<dbReference type="EMBL" id="JBHRZF010000200">
    <property type="protein sequence ID" value="MFC3862516.1"/>
    <property type="molecule type" value="Genomic_DNA"/>
</dbReference>
<reference evidence="2" key="1">
    <citation type="journal article" date="2019" name="Int. J. Syst. Evol. Microbiol.">
        <title>The Global Catalogue of Microorganisms (GCM) 10K type strain sequencing project: providing services to taxonomists for standard genome sequencing and annotation.</title>
        <authorList>
            <consortium name="The Broad Institute Genomics Platform"/>
            <consortium name="The Broad Institute Genome Sequencing Center for Infectious Disease"/>
            <person name="Wu L."/>
            <person name="Ma J."/>
        </authorList>
    </citation>
    <scope>NUCLEOTIDE SEQUENCE [LARGE SCALE GENOMIC DNA]</scope>
    <source>
        <strain evidence="2">CCTCC AB 2013263</strain>
    </source>
</reference>
<dbReference type="SUPFAM" id="SSF47413">
    <property type="entry name" value="lambda repressor-like DNA-binding domains"/>
    <property type="match status" value="1"/>
</dbReference>
<name>A0ABV8ABC8_9DEIO</name>
<gene>
    <name evidence="1" type="ORF">ACFOPQ_17270</name>
</gene>
<dbReference type="InterPro" id="IPR010982">
    <property type="entry name" value="Lambda_DNA-bd_dom_sf"/>
</dbReference>
<organism evidence="1 2">
    <name type="scientific">Deinococcus antarcticus</name>
    <dbReference type="NCBI Taxonomy" id="1298767"/>
    <lineage>
        <taxon>Bacteria</taxon>
        <taxon>Thermotogati</taxon>
        <taxon>Deinococcota</taxon>
        <taxon>Deinococci</taxon>
        <taxon>Deinococcales</taxon>
        <taxon>Deinococcaceae</taxon>
        <taxon>Deinococcus</taxon>
    </lineage>
</organism>